<dbReference type="InterPro" id="IPR033985">
    <property type="entry name" value="SusD-like_N"/>
</dbReference>
<protein>
    <submittedName>
        <fullName evidence="8">SusD family protein</fullName>
    </submittedName>
</protein>
<keyword evidence="4" id="KW-0472">Membrane</keyword>
<dbReference type="OrthoDB" id="729505at2"/>
<dbReference type="PATRIC" id="fig|1127699.3.peg.1983"/>
<evidence type="ECO:0000256" key="2">
    <source>
        <dbReference type="ARBA" id="ARBA00006275"/>
    </source>
</evidence>
<keyword evidence="5" id="KW-0998">Cell outer membrane</keyword>
<reference evidence="8 9" key="1">
    <citation type="submission" date="2012-05" db="EMBL/GenBank/DDBJ databases">
        <authorList>
            <person name="Weinstock G."/>
            <person name="Sodergren E."/>
            <person name="Lobos E.A."/>
            <person name="Fulton L."/>
            <person name="Fulton R."/>
            <person name="Courtney L."/>
            <person name="Fronick C."/>
            <person name="O'Laughlin M."/>
            <person name="Godfrey J."/>
            <person name="Wilson R.M."/>
            <person name="Miner T."/>
            <person name="Farmer C."/>
            <person name="Delehaunty K."/>
            <person name="Cordes M."/>
            <person name="Minx P."/>
            <person name="Tomlinson C."/>
            <person name="Chen J."/>
            <person name="Wollam A."/>
            <person name="Pepin K.H."/>
            <person name="Bhonagiri V."/>
            <person name="Zhang X."/>
            <person name="Suruliraj S."/>
            <person name="Warren W."/>
            <person name="Mitreva M."/>
            <person name="Mardis E.R."/>
            <person name="Wilson R.K."/>
        </authorList>
    </citation>
    <scope>NUCLEOTIDE SEQUENCE [LARGE SCALE GENOMIC DNA]</scope>
    <source>
        <strain evidence="8 9">F0055</strain>
    </source>
</reference>
<comment type="subcellular location">
    <subcellularLocation>
        <location evidence="1">Cell outer membrane</location>
    </subcellularLocation>
</comment>
<dbReference type="HOGENOM" id="CLU_015553_3_0_10"/>
<gene>
    <name evidence="8" type="ORF">HMPREF9151_02171</name>
</gene>
<evidence type="ECO:0000313" key="9">
    <source>
        <dbReference type="Proteomes" id="UP000010433"/>
    </source>
</evidence>
<evidence type="ECO:0000256" key="3">
    <source>
        <dbReference type="ARBA" id="ARBA00022729"/>
    </source>
</evidence>
<evidence type="ECO:0000259" key="6">
    <source>
        <dbReference type="Pfam" id="PF07980"/>
    </source>
</evidence>
<evidence type="ECO:0000313" key="8">
    <source>
        <dbReference type="EMBL" id="EKX97253.1"/>
    </source>
</evidence>
<dbReference type="InterPro" id="IPR011990">
    <property type="entry name" value="TPR-like_helical_dom_sf"/>
</dbReference>
<sequence>MMKKILITVIVASLFTSCEKYLDVKPYGRTVPKTAEEFSALIHAQLYNMDEGNFSSALLGNLSEFTSLDAVSGDDFETCLTKNSGRSLRIYAGEIVTNSGNYSQLYQTIRDCNIVLDEMKEQGTELSEKLRATAYAMRAVCYYQLLKYYCEVPEVGRMSAQLGVPLVTHFNMEYRPIRSSMQATVDLIESDLNKSIAYHNTDDLYRFTEYVCKGYLARLYFWTKQWDKVLPLTKELLVKYPILPISEFQTVMKKVNELGKNQLIKAYRTSNTTGQQFNLDTDILKYRPVSLRYLTHFLPADTANDVRYKFFVSRSRVLIKPFFSGMRSEEFKLMEAECYYHLGRKSEALASLNDLRSARIAHYTPMTEADLPDINSKEIIKVDATGASLTPLIAAILSERRKELFFEGDRFFEQKRNGAPEYWTAYNGSKYTTRKFMYTYPIPSLEIEITSGLVQNPGYTEFVSN</sequence>
<evidence type="ECO:0000256" key="1">
    <source>
        <dbReference type="ARBA" id="ARBA00004442"/>
    </source>
</evidence>
<organism evidence="8 9">
    <name type="scientific">Hoylesella saccharolytica F0055</name>
    <dbReference type="NCBI Taxonomy" id="1127699"/>
    <lineage>
        <taxon>Bacteria</taxon>
        <taxon>Pseudomonadati</taxon>
        <taxon>Bacteroidota</taxon>
        <taxon>Bacteroidia</taxon>
        <taxon>Bacteroidales</taxon>
        <taxon>Prevotellaceae</taxon>
        <taxon>Hoylesella</taxon>
    </lineage>
</organism>
<feature type="domain" description="SusD-like N-terminal" evidence="7">
    <location>
        <begin position="20"/>
        <end position="220"/>
    </location>
</feature>
<dbReference type="EMBL" id="AMEP01000142">
    <property type="protein sequence ID" value="EKX97253.1"/>
    <property type="molecule type" value="Genomic_DNA"/>
</dbReference>
<comment type="caution">
    <text evidence="8">The sequence shown here is derived from an EMBL/GenBank/DDBJ whole genome shotgun (WGS) entry which is preliminary data.</text>
</comment>
<dbReference type="STRING" id="1127699.HMPREF9151_02171"/>
<dbReference type="Pfam" id="PF07980">
    <property type="entry name" value="SusD_RagB"/>
    <property type="match status" value="1"/>
</dbReference>
<dbReference type="RefSeq" id="WP_009161032.1">
    <property type="nucleotide sequence ID" value="NZ_KB290960.1"/>
</dbReference>
<proteinExistence type="inferred from homology"/>
<keyword evidence="3" id="KW-0732">Signal</keyword>
<feature type="domain" description="RagB/SusD" evidence="6">
    <location>
        <begin position="326"/>
        <end position="459"/>
    </location>
</feature>
<keyword evidence="9" id="KW-1185">Reference proteome</keyword>
<evidence type="ECO:0000259" key="7">
    <source>
        <dbReference type="Pfam" id="PF14322"/>
    </source>
</evidence>
<comment type="similarity">
    <text evidence="2">Belongs to the SusD family.</text>
</comment>
<evidence type="ECO:0000256" key="4">
    <source>
        <dbReference type="ARBA" id="ARBA00023136"/>
    </source>
</evidence>
<accession>L1N172</accession>
<evidence type="ECO:0000256" key="5">
    <source>
        <dbReference type="ARBA" id="ARBA00023237"/>
    </source>
</evidence>
<dbReference type="InterPro" id="IPR012944">
    <property type="entry name" value="SusD_RagB_dom"/>
</dbReference>
<dbReference type="Pfam" id="PF14322">
    <property type="entry name" value="SusD-like_3"/>
    <property type="match status" value="1"/>
</dbReference>
<dbReference type="SUPFAM" id="SSF48452">
    <property type="entry name" value="TPR-like"/>
    <property type="match status" value="1"/>
</dbReference>
<dbReference type="GO" id="GO:0009279">
    <property type="term" value="C:cell outer membrane"/>
    <property type="evidence" value="ECO:0007669"/>
    <property type="project" value="UniProtKB-SubCell"/>
</dbReference>
<dbReference type="Proteomes" id="UP000010433">
    <property type="component" value="Unassembled WGS sequence"/>
</dbReference>
<name>L1N172_9BACT</name>
<dbReference type="Gene3D" id="1.25.40.390">
    <property type="match status" value="2"/>
</dbReference>
<dbReference type="AlphaFoldDB" id="L1N172"/>
<dbReference type="PROSITE" id="PS51257">
    <property type="entry name" value="PROKAR_LIPOPROTEIN"/>
    <property type="match status" value="1"/>
</dbReference>